<keyword evidence="2" id="KW-0812">Transmembrane</keyword>
<proteinExistence type="predicted"/>
<keyword evidence="2" id="KW-0472">Membrane</keyword>
<evidence type="ECO:0000259" key="3">
    <source>
        <dbReference type="SMART" id="SM00831"/>
    </source>
</evidence>
<keyword evidence="5" id="KW-1185">Reference proteome</keyword>
<organism evidence="4 5">
    <name type="scientific">Goodea atripinnis</name>
    <dbReference type="NCBI Taxonomy" id="208336"/>
    <lineage>
        <taxon>Eukaryota</taxon>
        <taxon>Metazoa</taxon>
        <taxon>Chordata</taxon>
        <taxon>Craniata</taxon>
        <taxon>Vertebrata</taxon>
        <taxon>Euteleostomi</taxon>
        <taxon>Actinopterygii</taxon>
        <taxon>Neopterygii</taxon>
        <taxon>Teleostei</taxon>
        <taxon>Neoteleostei</taxon>
        <taxon>Acanthomorphata</taxon>
        <taxon>Ovalentaria</taxon>
        <taxon>Atherinomorphae</taxon>
        <taxon>Cyprinodontiformes</taxon>
        <taxon>Goodeidae</taxon>
        <taxon>Goodea</taxon>
    </lineage>
</organism>
<dbReference type="PANTHER" id="PTHR43294:SF24">
    <property type="entry name" value="SODIUM_POTASSIUM-TRANSPORTING ATPASE SUBUNIT ALPHA"/>
    <property type="match status" value="1"/>
</dbReference>
<dbReference type="EMBL" id="JAHRIO010060829">
    <property type="protein sequence ID" value="MEQ2178345.1"/>
    <property type="molecule type" value="Genomic_DNA"/>
</dbReference>
<reference evidence="4 5" key="1">
    <citation type="submission" date="2021-06" db="EMBL/GenBank/DDBJ databases">
        <authorList>
            <person name="Palmer J.M."/>
        </authorList>
    </citation>
    <scope>NUCLEOTIDE SEQUENCE [LARGE SCALE GENOMIC DNA]</scope>
    <source>
        <strain evidence="4 5">GA_2019</strain>
        <tissue evidence="4">Muscle</tissue>
    </source>
</reference>
<dbReference type="InterPro" id="IPR023298">
    <property type="entry name" value="ATPase_P-typ_TM_dom_sf"/>
</dbReference>
<keyword evidence="2" id="KW-1133">Transmembrane helix</keyword>
<dbReference type="Gene3D" id="1.20.1110.10">
    <property type="entry name" value="Calcium-transporting ATPase, transmembrane domain"/>
    <property type="match status" value="1"/>
</dbReference>
<name>A0ABV0P3Y1_9TELE</name>
<feature type="domain" description="Cation-transporting P-type ATPase N-terminal" evidence="3">
    <location>
        <begin position="1"/>
        <end position="55"/>
    </location>
</feature>
<dbReference type="Pfam" id="PF00690">
    <property type="entry name" value="Cation_ATPase_N"/>
    <property type="match status" value="1"/>
</dbReference>
<sequence length="87" mass="9465">GLTNAKAAEILIRDGPNALTPPPTTPEWVKFCRQLFGGFSILLWTGAILCFLAYAIQAATEDDPAGDNVSKIHIPLHSFSINTYIHI</sequence>
<dbReference type="InterPro" id="IPR004014">
    <property type="entry name" value="ATPase_P-typ_cation-transptr_N"/>
</dbReference>
<dbReference type="SUPFAM" id="SSF81665">
    <property type="entry name" value="Calcium ATPase, transmembrane domain M"/>
    <property type="match status" value="1"/>
</dbReference>
<feature type="transmembrane region" description="Helical" evidence="2">
    <location>
        <begin position="35"/>
        <end position="56"/>
    </location>
</feature>
<dbReference type="SMART" id="SM00831">
    <property type="entry name" value="Cation_ATPase_N"/>
    <property type="match status" value="1"/>
</dbReference>
<dbReference type="PANTHER" id="PTHR43294">
    <property type="entry name" value="SODIUM/POTASSIUM-TRANSPORTING ATPASE SUBUNIT ALPHA"/>
    <property type="match status" value="1"/>
</dbReference>
<dbReference type="InterPro" id="IPR050510">
    <property type="entry name" value="Cation_transp_ATPase_P-type"/>
</dbReference>
<evidence type="ECO:0000256" key="1">
    <source>
        <dbReference type="ARBA" id="ARBA00022842"/>
    </source>
</evidence>
<protein>
    <submittedName>
        <fullName evidence="4">Sodium/potassium-transporting ATPase subunit alpha-3</fullName>
    </submittedName>
</protein>
<feature type="non-terminal residue" evidence="4">
    <location>
        <position position="1"/>
    </location>
</feature>
<comment type="caution">
    <text evidence="4">The sequence shown here is derived from an EMBL/GenBank/DDBJ whole genome shotgun (WGS) entry which is preliminary data.</text>
</comment>
<evidence type="ECO:0000256" key="2">
    <source>
        <dbReference type="SAM" id="Phobius"/>
    </source>
</evidence>
<keyword evidence="1" id="KW-0460">Magnesium</keyword>
<dbReference type="Proteomes" id="UP001476798">
    <property type="component" value="Unassembled WGS sequence"/>
</dbReference>
<gene>
    <name evidence="4" type="primary">ATP1A3_2</name>
    <name evidence="4" type="ORF">GOODEAATRI_013046</name>
</gene>
<accession>A0ABV0P3Y1</accession>
<evidence type="ECO:0000313" key="4">
    <source>
        <dbReference type="EMBL" id="MEQ2178345.1"/>
    </source>
</evidence>
<evidence type="ECO:0000313" key="5">
    <source>
        <dbReference type="Proteomes" id="UP001476798"/>
    </source>
</evidence>